<dbReference type="AlphaFoldDB" id="A0A127PHC6"/>
<dbReference type="EMBL" id="CP013232">
    <property type="protein sequence ID" value="AMO97147.1"/>
    <property type="molecule type" value="Genomic_DNA"/>
</dbReference>
<feature type="transmembrane region" description="Helical" evidence="1">
    <location>
        <begin position="307"/>
        <end position="326"/>
    </location>
</feature>
<evidence type="ECO:0000313" key="2">
    <source>
        <dbReference type="EMBL" id="AMO97147.1"/>
    </source>
</evidence>
<feature type="transmembrane region" description="Helical" evidence="1">
    <location>
        <begin position="152"/>
        <end position="173"/>
    </location>
</feature>
<evidence type="ECO:0000256" key="1">
    <source>
        <dbReference type="SAM" id="Phobius"/>
    </source>
</evidence>
<name>A0A127PHC6_9BURK</name>
<keyword evidence="1" id="KW-0812">Transmembrane</keyword>
<evidence type="ECO:0000313" key="3">
    <source>
        <dbReference type="Proteomes" id="UP000072421"/>
    </source>
</evidence>
<gene>
    <name evidence="2" type="ORF">CFter6_4557</name>
</gene>
<dbReference type="PATRIC" id="fig|158899.10.peg.4513"/>
<keyword evidence="1" id="KW-0472">Membrane</keyword>
<protein>
    <submittedName>
        <fullName evidence="2">Integral membrane TerC family protein</fullName>
    </submittedName>
</protein>
<feature type="transmembrane region" description="Helical" evidence="1">
    <location>
        <begin position="237"/>
        <end position="261"/>
    </location>
</feature>
<dbReference type="Proteomes" id="UP000072421">
    <property type="component" value="Chromosome"/>
</dbReference>
<feature type="transmembrane region" description="Helical" evidence="1">
    <location>
        <begin position="119"/>
        <end position="136"/>
    </location>
</feature>
<feature type="transmembrane region" description="Helical" evidence="1">
    <location>
        <begin position="185"/>
        <end position="206"/>
    </location>
</feature>
<reference evidence="2 3" key="1">
    <citation type="submission" date="2015-11" db="EMBL/GenBank/DDBJ databases">
        <title>Exploring the genomic traits of fungus-feeding bacterial genus Collimonas.</title>
        <authorList>
            <person name="Song C."/>
            <person name="Schmidt R."/>
            <person name="de Jager V."/>
            <person name="Krzyzanowska D."/>
            <person name="Jongedijk E."/>
            <person name="Cankar K."/>
            <person name="Beekwilder J."/>
            <person name="van Veen A."/>
            <person name="de Boer W."/>
            <person name="van Veen J.A."/>
            <person name="Garbeva P."/>
        </authorList>
    </citation>
    <scope>NUCLEOTIDE SEQUENCE [LARGE SCALE GENOMIC DNA]</scope>
    <source>
        <strain evidence="2 3">Ter6</strain>
    </source>
</reference>
<accession>A0A127PHC6</accession>
<dbReference type="InterPro" id="IPR007427">
    <property type="entry name" value="DUF475"/>
</dbReference>
<dbReference type="Pfam" id="PF04332">
    <property type="entry name" value="DUF475"/>
    <property type="match status" value="1"/>
</dbReference>
<feature type="transmembrane region" description="Helical" evidence="1">
    <location>
        <begin position="65"/>
        <end position="88"/>
    </location>
</feature>
<proteinExistence type="predicted"/>
<keyword evidence="1" id="KW-1133">Transmembrane helix</keyword>
<dbReference type="PANTHER" id="PTHR30238:SF4">
    <property type="entry name" value="SLL1022 PROTEIN"/>
    <property type="match status" value="1"/>
</dbReference>
<sequence>MLLQNFKIPLSLTLLALLIAYLMGGVEDMLIVAILLVLEISLSLDNAVVNASVLKNWSKKWQDRFMTYGLPVAVFGMRFIFPLLIVAILANMDFWSALTLALESPAQYAAILQSAHHQVAAFGGAFLLMVFFQFMLDRDKEAHWLGWLEAPLAWLGRVAAIDVALTLGVVVLASYQVAAAEQMAFLLAGIAGVIGFVVAHGIGSLLGDGSGDRVVREGAAGFLYLEVLDASFSFDGVIGAFALSNNIVVIALGLGVGAAYIRSMTLVLLRKNTLVEYKYLEHGAFWAIGVLGAIMFVNVSYHVPAVVTGLTGAALIGLAIASSMIARKNDEKCAVA</sequence>
<dbReference type="PANTHER" id="PTHR30238">
    <property type="entry name" value="MEMBRANE BOUND PREDICTED REDOX MODULATOR"/>
    <property type="match status" value="1"/>
</dbReference>
<organism evidence="2">
    <name type="scientific">Collimonas fungivorans</name>
    <dbReference type="NCBI Taxonomy" id="158899"/>
    <lineage>
        <taxon>Bacteria</taxon>
        <taxon>Pseudomonadati</taxon>
        <taxon>Pseudomonadota</taxon>
        <taxon>Betaproteobacteria</taxon>
        <taxon>Burkholderiales</taxon>
        <taxon>Oxalobacteraceae</taxon>
        <taxon>Collimonas</taxon>
    </lineage>
</organism>
<feature type="transmembrane region" description="Helical" evidence="1">
    <location>
        <begin position="282"/>
        <end position="301"/>
    </location>
</feature>